<accession>A0A166R762</accession>
<reference evidence="3 4" key="1">
    <citation type="journal article" date="2016" name="Mol. Biol. Evol.">
        <title>Comparative Genomics of Early-Diverging Mushroom-Forming Fungi Provides Insights into the Origins of Lignocellulose Decay Capabilities.</title>
        <authorList>
            <person name="Nagy L.G."/>
            <person name="Riley R."/>
            <person name="Tritt A."/>
            <person name="Adam C."/>
            <person name="Daum C."/>
            <person name="Floudas D."/>
            <person name="Sun H."/>
            <person name="Yadav J.S."/>
            <person name="Pangilinan J."/>
            <person name="Larsson K.H."/>
            <person name="Matsuura K."/>
            <person name="Barry K."/>
            <person name="Labutti K."/>
            <person name="Kuo R."/>
            <person name="Ohm R.A."/>
            <person name="Bhattacharya S.S."/>
            <person name="Shirouzu T."/>
            <person name="Yoshinaga Y."/>
            <person name="Martin F.M."/>
            <person name="Grigoriev I.V."/>
            <person name="Hibbett D.S."/>
        </authorList>
    </citation>
    <scope>NUCLEOTIDE SEQUENCE [LARGE SCALE GENOMIC DNA]</scope>
    <source>
        <strain evidence="3 4">CBS 109695</strain>
    </source>
</reference>
<keyword evidence="2" id="KW-1133">Transmembrane helix</keyword>
<feature type="transmembrane region" description="Helical" evidence="2">
    <location>
        <begin position="318"/>
        <end position="339"/>
    </location>
</feature>
<protein>
    <submittedName>
        <fullName evidence="3">Uncharacterized protein</fullName>
    </submittedName>
</protein>
<evidence type="ECO:0000313" key="3">
    <source>
        <dbReference type="EMBL" id="KZP27979.1"/>
    </source>
</evidence>
<feature type="region of interest" description="Disordered" evidence="1">
    <location>
        <begin position="152"/>
        <end position="226"/>
    </location>
</feature>
<keyword evidence="2" id="KW-0472">Membrane</keyword>
<dbReference type="Proteomes" id="UP000076532">
    <property type="component" value="Unassembled WGS sequence"/>
</dbReference>
<gene>
    <name evidence="3" type="ORF">FIBSPDRAFT_886200</name>
</gene>
<organism evidence="3 4">
    <name type="scientific">Athelia psychrophila</name>
    <dbReference type="NCBI Taxonomy" id="1759441"/>
    <lineage>
        <taxon>Eukaryota</taxon>
        <taxon>Fungi</taxon>
        <taxon>Dikarya</taxon>
        <taxon>Basidiomycota</taxon>
        <taxon>Agaricomycotina</taxon>
        <taxon>Agaricomycetes</taxon>
        <taxon>Agaricomycetidae</taxon>
        <taxon>Atheliales</taxon>
        <taxon>Atheliaceae</taxon>
        <taxon>Athelia</taxon>
    </lineage>
</organism>
<dbReference type="EMBL" id="KV417506">
    <property type="protein sequence ID" value="KZP27979.1"/>
    <property type="molecule type" value="Genomic_DNA"/>
</dbReference>
<dbReference type="OrthoDB" id="3250110at2759"/>
<name>A0A166R762_9AGAM</name>
<feature type="transmembrane region" description="Helical" evidence="2">
    <location>
        <begin position="291"/>
        <end position="312"/>
    </location>
</feature>
<sequence>MSQIIDMFKVKLYDLDTLYTGWTDGPMFYGDSKKDLPVQAWMDQIKADCIERKVPEQCWHKVAQHFMGPMATSRFDEVKKVMAQVQGSKYKWDWKKFRVAMTSMSWKTDSRKMEPLKIEKKSGGSWFVSRAKKEKEVQPDVRSDGWEWIKSKDVKEEPVQQKETTPSKPTRRKSVSNLLVRRSTMKEDVPPPPPLPLPATRLRSNTNPRPTPVRSNTSLRPTPVRSNTMKRLPQVPIRTDTLDSGVEITSPALQVPDITSLQHITKITEVPAWLLEACGALDLLTTEHPKIMSTLAAVLITVGSIPALPFIAGGAGGAILASGAVHAAGAVAVGLGTMIKAQQSSKQRTMIHQSADVSVESGSSK</sequence>
<keyword evidence="2" id="KW-0812">Transmembrane</keyword>
<evidence type="ECO:0000313" key="4">
    <source>
        <dbReference type="Proteomes" id="UP000076532"/>
    </source>
</evidence>
<dbReference type="AlphaFoldDB" id="A0A166R762"/>
<keyword evidence="4" id="KW-1185">Reference proteome</keyword>
<evidence type="ECO:0000256" key="1">
    <source>
        <dbReference type="SAM" id="MobiDB-lite"/>
    </source>
</evidence>
<proteinExistence type="predicted"/>
<evidence type="ECO:0000256" key="2">
    <source>
        <dbReference type="SAM" id="Phobius"/>
    </source>
</evidence>
<feature type="compositionally biased region" description="Polar residues" evidence="1">
    <location>
        <begin position="202"/>
        <end position="226"/>
    </location>
</feature>